<keyword evidence="2" id="KW-0677">Repeat</keyword>
<dbReference type="InterPro" id="IPR036390">
    <property type="entry name" value="WH_DNA-bd_sf"/>
</dbReference>
<dbReference type="InterPro" id="IPR044974">
    <property type="entry name" value="Disease_R_plants"/>
</dbReference>
<evidence type="ECO:0000256" key="1">
    <source>
        <dbReference type="ARBA" id="ARBA00022614"/>
    </source>
</evidence>
<name>A0A2U1PKP8_ARTAN</name>
<evidence type="ECO:0000313" key="8">
    <source>
        <dbReference type="EMBL" id="PWA86309.1"/>
    </source>
</evidence>
<dbReference type="InterPro" id="IPR042197">
    <property type="entry name" value="Apaf_helical"/>
</dbReference>
<evidence type="ECO:0000256" key="2">
    <source>
        <dbReference type="ARBA" id="ARBA00022737"/>
    </source>
</evidence>
<evidence type="ECO:0000256" key="3">
    <source>
        <dbReference type="ARBA" id="ARBA00022821"/>
    </source>
</evidence>
<feature type="transmembrane region" description="Helical" evidence="6">
    <location>
        <begin position="12"/>
        <end position="36"/>
    </location>
</feature>
<keyword evidence="3" id="KW-0611">Plant defense</keyword>
<dbReference type="Gene3D" id="3.40.50.300">
    <property type="entry name" value="P-loop containing nucleotide triphosphate hydrolases"/>
    <property type="match status" value="1"/>
</dbReference>
<evidence type="ECO:0000256" key="5">
    <source>
        <dbReference type="SAM" id="MobiDB-lite"/>
    </source>
</evidence>
<evidence type="ECO:0000313" key="9">
    <source>
        <dbReference type="Proteomes" id="UP000245207"/>
    </source>
</evidence>
<keyword evidence="6" id="KW-0812">Transmembrane</keyword>
<dbReference type="Pfam" id="PF23282">
    <property type="entry name" value="WHD_ROQ1"/>
    <property type="match status" value="1"/>
</dbReference>
<dbReference type="Pfam" id="PF00931">
    <property type="entry name" value="NB-ARC"/>
    <property type="match status" value="1"/>
</dbReference>
<keyword evidence="1" id="KW-0433">Leucine-rich repeat</keyword>
<dbReference type="SMART" id="SM00255">
    <property type="entry name" value="TIR"/>
    <property type="match status" value="1"/>
</dbReference>
<dbReference type="GO" id="GO:0007165">
    <property type="term" value="P:signal transduction"/>
    <property type="evidence" value="ECO:0007669"/>
    <property type="project" value="InterPro"/>
</dbReference>
<keyword evidence="9" id="KW-1185">Reference proteome</keyword>
<gene>
    <name evidence="8" type="ORF">CTI12_AA140820</name>
</gene>
<dbReference type="InterPro" id="IPR058192">
    <property type="entry name" value="WHD_ROQ1-like"/>
</dbReference>
<dbReference type="Gene3D" id="3.40.50.10140">
    <property type="entry name" value="Toll/interleukin-1 receptor homology (TIR) domain"/>
    <property type="match status" value="1"/>
</dbReference>
<dbReference type="InterPro" id="IPR002182">
    <property type="entry name" value="NB-ARC"/>
</dbReference>
<evidence type="ECO:0000256" key="4">
    <source>
        <dbReference type="ARBA" id="ARBA00023027"/>
    </source>
</evidence>
<dbReference type="OrthoDB" id="1060944at2759"/>
<dbReference type="GO" id="GO:0006952">
    <property type="term" value="P:defense response"/>
    <property type="evidence" value="ECO:0007669"/>
    <property type="project" value="UniProtKB-KW"/>
</dbReference>
<dbReference type="GO" id="GO:0043531">
    <property type="term" value="F:ADP binding"/>
    <property type="evidence" value="ECO:0007669"/>
    <property type="project" value="InterPro"/>
</dbReference>
<dbReference type="InterPro" id="IPR027417">
    <property type="entry name" value="P-loop_NTPase"/>
</dbReference>
<dbReference type="EMBL" id="PKPP01001033">
    <property type="protein sequence ID" value="PWA86309.1"/>
    <property type="molecule type" value="Genomic_DNA"/>
</dbReference>
<evidence type="ECO:0000259" key="7">
    <source>
        <dbReference type="PROSITE" id="PS50104"/>
    </source>
</evidence>
<evidence type="ECO:0000256" key="6">
    <source>
        <dbReference type="SAM" id="Phobius"/>
    </source>
</evidence>
<dbReference type="PANTHER" id="PTHR11017">
    <property type="entry name" value="LEUCINE-RICH REPEAT-CONTAINING PROTEIN"/>
    <property type="match status" value="1"/>
</dbReference>
<sequence length="1480" mass="169365">MSFSNIRFSSDPSSMTSLGIMLMLTLMLMVFIRYYFYSMASSSNSSAPKKKKSPSNSSEPKIMVSTSTSSIQNSFKYDVFLSFRGEDTRRNFVDHLYHALMDKGIYTYKDDEKIQKGKRIRDDLFKSIKDSKFYIIVFSKNYASSSWCLDELVKIMECQTMDEHTAYPVFYNVEPTEVRKQTGAVGAAFEKHREEKAAGKWREALKEASDLAGFELKSIANGHEAKFIQEIVKKISVELSFINSSSDGDLIGMETRVKEVISSLEPGVGDVRMLGIWGMGGAGKTTLARAIFDQISIQFEGESFIENVREVSKASLEGLKKLQKQVLSDVLKDQNIEVSSVYGGKSMMQRRMRGRKVLVVLDDVDHKDQLEALAGDLNWFKPGSRVIITTREKQVLVAHRVSLIHNVTLLSQAEAGCLFSRHAFGRENPIQGYGELSENVLQYAAGLPLTIKVMGSFLCGQSEPYWIDAIERLKKIPLTATMDRLEISFDGLEKDYKEIFLDVACILKVWDKKYAIRVFESRGFHAEVGLRVLEQKSLITISEYGSLGMHDHLEEMGRNIVRRSHPDEPQRHSRLWVDEEIEYILTNDLGTQATKCLYFQSLDFSAEIAVKGLAKMKDLRFIHIDLLNEHYYESNTVPFWEDEFPYDVVQFDKVSEYLPSSLRFMRWAGFPFSSLPNTFQGKYLVELDLYVSSIVQLWEDGEKKVLHKLRFLKIWSSKLRTFDLRLAPNLEQLSIGNCDDFRELHIPADHHSKLEYLTLTRSMLTNLHIGNTPNLVELYISRSNIVQLWEDGEEKVLHNLRFLRIEFSKLRTLDLRLAPNLEQLTIDFCKDFGELHIPADHHSKLEYLTFINSKLTNLHLGNTPNLVQLKLLYTYISDYKITNLHLGNTPNLEMLILEGCTDLVELQMPTESLKLEHLDLSHSKLTNLHLGNTPNLKTLKLKCCSDLVEFQMPAESLKLKHLDLTDSKLKNLHLGNTPNLEMLILKGCNDLVELKVPDLKLQFFELSHSKLKILHLRSTPNLERLTLEESNDLVELQMPAESPKLQYLYLYHSKLKTLHLGSTPNLETLVLEGCNDLVELKMPDDSLKLKYLSLNHSKLMTLHLGNTPNLERLRLKGCNDLVELQMPAESLKLQELYLSHSKLRTLDLGLTPNLKRLNLENCYDLVEINAPVGYLKKLAFLDLSCCGRFKSFVFDKYKWSQPAEAGSLSELHLIAEPTDVCLQHPNNSFPKFRFECYYKEDPNSSFGNLERLISIGLCACTNLESFSRSICGLQCLRKLTLEGSIPEVPKDLHQLVFLEELNFSSTDTKILPDSICSIPEVPKDLHQLVFLEELNFSSTDTKILPDSICMLKHLKAIKLKSCWHLEKLPEDLGRLQCLEELDLTECIVLRDIPKSICQMKCLINFQLPYCFLVEKIPEDIGSLKQLKELNIEGTGISHLPQSIFQLEGVRIVGFTWQLQSYGFTSMKQTSTYVSFSYIEK</sequence>
<dbReference type="PANTHER" id="PTHR11017:SF544">
    <property type="entry name" value="ADP-RIBOSYL CYCLASE_CYCLIC ADP-RIBOSE HYDROLASE"/>
    <property type="match status" value="1"/>
</dbReference>
<dbReference type="FunFam" id="3.40.50.10140:FF:000007">
    <property type="entry name" value="Disease resistance protein (TIR-NBS-LRR class)"/>
    <property type="match status" value="1"/>
</dbReference>
<feature type="region of interest" description="Disordered" evidence="5">
    <location>
        <begin position="42"/>
        <end position="65"/>
    </location>
</feature>
<dbReference type="InterPro" id="IPR032675">
    <property type="entry name" value="LRR_dom_sf"/>
</dbReference>
<dbReference type="PRINTS" id="PR00364">
    <property type="entry name" value="DISEASERSIST"/>
</dbReference>
<accession>A0A2U1PKP8</accession>
<dbReference type="Gene3D" id="1.10.8.430">
    <property type="entry name" value="Helical domain of apoptotic protease-activating factors"/>
    <property type="match status" value="1"/>
</dbReference>
<keyword evidence="4" id="KW-0520">NAD</keyword>
<dbReference type="InterPro" id="IPR000157">
    <property type="entry name" value="TIR_dom"/>
</dbReference>
<proteinExistence type="predicted"/>
<comment type="caution">
    <text evidence="8">The sequence shown here is derived from an EMBL/GenBank/DDBJ whole genome shotgun (WGS) entry which is preliminary data.</text>
</comment>
<reference evidence="8 9" key="1">
    <citation type="journal article" date="2018" name="Mol. Plant">
        <title>The genome of Artemisia annua provides insight into the evolution of Asteraceae family and artemisinin biosynthesis.</title>
        <authorList>
            <person name="Shen Q."/>
            <person name="Zhang L."/>
            <person name="Liao Z."/>
            <person name="Wang S."/>
            <person name="Yan T."/>
            <person name="Shi P."/>
            <person name="Liu M."/>
            <person name="Fu X."/>
            <person name="Pan Q."/>
            <person name="Wang Y."/>
            <person name="Lv Z."/>
            <person name="Lu X."/>
            <person name="Zhang F."/>
            <person name="Jiang W."/>
            <person name="Ma Y."/>
            <person name="Chen M."/>
            <person name="Hao X."/>
            <person name="Li L."/>
            <person name="Tang Y."/>
            <person name="Lv G."/>
            <person name="Zhou Y."/>
            <person name="Sun X."/>
            <person name="Brodelius P.E."/>
            <person name="Rose J.K.C."/>
            <person name="Tang K."/>
        </authorList>
    </citation>
    <scope>NUCLEOTIDE SEQUENCE [LARGE SCALE GENOMIC DNA]</scope>
    <source>
        <strain evidence="9">cv. Huhao1</strain>
        <tissue evidence="8">Leaf</tissue>
    </source>
</reference>
<dbReference type="Gene3D" id="3.80.10.10">
    <property type="entry name" value="Ribonuclease Inhibitor"/>
    <property type="match status" value="4"/>
</dbReference>
<dbReference type="PROSITE" id="PS50104">
    <property type="entry name" value="TIR"/>
    <property type="match status" value="1"/>
</dbReference>
<dbReference type="SUPFAM" id="SSF46785">
    <property type="entry name" value="Winged helix' DNA-binding domain"/>
    <property type="match status" value="1"/>
</dbReference>
<keyword evidence="6" id="KW-1133">Transmembrane helix</keyword>
<keyword evidence="6" id="KW-0472">Membrane</keyword>
<feature type="domain" description="TIR" evidence="7">
    <location>
        <begin position="75"/>
        <end position="239"/>
    </location>
</feature>
<organism evidence="8 9">
    <name type="scientific">Artemisia annua</name>
    <name type="common">Sweet wormwood</name>
    <dbReference type="NCBI Taxonomy" id="35608"/>
    <lineage>
        <taxon>Eukaryota</taxon>
        <taxon>Viridiplantae</taxon>
        <taxon>Streptophyta</taxon>
        <taxon>Embryophyta</taxon>
        <taxon>Tracheophyta</taxon>
        <taxon>Spermatophyta</taxon>
        <taxon>Magnoliopsida</taxon>
        <taxon>eudicotyledons</taxon>
        <taxon>Gunneridae</taxon>
        <taxon>Pentapetalae</taxon>
        <taxon>asterids</taxon>
        <taxon>campanulids</taxon>
        <taxon>Asterales</taxon>
        <taxon>Asteraceae</taxon>
        <taxon>Asteroideae</taxon>
        <taxon>Anthemideae</taxon>
        <taxon>Artemisiinae</taxon>
        <taxon>Artemisia</taxon>
    </lineage>
</organism>
<protein>
    <submittedName>
        <fullName evidence="8">Toll/interleukin-1 receptor (TIR) domain-containing protein</fullName>
    </submittedName>
</protein>
<dbReference type="Proteomes" id="UP000245207">
    <property type="component" value="Unassembled WGS sequence"/>
</dbReference>
<keyword evidence="8" id="KW-0675">Receptor</keyword>
<dbReference type="SUPFAM" id="SSF52540">
    <property type="entry name" value="P-loop containing nucleoside triphosphate hydrolases"/>
    <property type="match status" value="1"/>
</dbReference>
<dbReference type="SUPFAM" id="SSF52200">
    <property type="entry name" value="Toll/Interleukin receptor TIR domain"/>
    <property type="match status" value="1"/>
</dbReference>
<dbReference type="Pfam" id="PF01582">
    <property type="entry name" value="TIR"/>
    <property type="match status" value="1"/>
</dbReference>
<dbReference type="SUPFAM" id="SSF52058">
    <property type="entry name" value="L domain-like"/>
    <property type="match status" value="3"/>
</dbReference>
<dbReference type="InterPro" id="IPR035897">
    <property type="entry name" value="Toll_tir_struct_dom_sf"/>
</dbReference>